<feature type="compositionally biased region" description="Low complexity" evidence="3">
    <location>
        <begin position="88"/>
        <end position="112"/>
    </location>
</feature>
<dbReference type="PANTHER" id="PTHR10358:SF6">
    <property type="entry name" value="ENDOSULFINE, ISOFORM A"/>
    <property type="match status" value="1"/>
</dbReference>
<reference evidence="4 5" key="1">
    <citation type="submission" date="2023-08" db="EMBL/GenBank/DDBJ databases">
        <title>Black Yeasts Isolated from many extreme environments.</title>
        <authorList>
            <person name="Coleine C."/>
            <person name="Stajich J.E."/>
            <person name="Selbmann L."/>
        </authorList>
    </citation>
    <scope>NUCLEOTIDE SEQUENCE [LARGE SCALE GENOMIC DNA]</scope>
    <source>
        <strain evidence="4 5">CCFEE 5885</strain>
    </source>
</reference>
<gene>
    <name evidence="4" type="ORF">LTR24_008647</name>
</gene>
<protein>
    <recommendedName>
        <fullName evidence="2">mRNA stability protein</fullName>
    </recommendedName>
</protein>
<evidence type="ECO:0000256" key="1">
    <source>
        <dbReference type="ARBA" id="ARBA00010520"/>
    </source>
</evidence>
<feature type="compositionally biased region" description="Low complexity" evidence="3">
    <location>
        <begin position="143"/>
        <end position="159"/>
    </location>
</feature>
<sequence length="210" mass="22311">MNPHQKNKVDISSLSADEQRLFRMYGKLPNKKDLLQNKLKERKYFDSGDYALSKAGKASDTGVTSIGTEHPNAENIPHASPLTHTISRSDSIPGSSTSPPSHSPTLTTQTSSINNNLGAPGTGDGSAPTLSGPSPAGMHRGSINGIPGGSMNPPSNPNIQSSRSPVKESYLNRSASIDDQENELDMEEGDNKNSRGISLPPKAEGIPIRR</sequence>
<dbReference type="InterPro" id="IPR006760">
    <property type="entry name" value="Endosulphine"/>
</dbReference>
<comment type="similarity">
    <text evidence="1 2">Belongs to the endosulfine family.</text>
</comment>
<dbReference type="Pfam" id="PF04667">
    <property type="entry name" value="Endosulfine"/>
    <property type="match status" value="1"/>
</dbReference>
<comment type="caution">
    <text evidence="4">The sequence shown here is derived from an EMBL/GenBank/DDBJ whole genome shotgun (WGS) entry which is preliminary data.</text>
</comment>
<feature type="compositionally biased region" description="Acidic residues" evidence="3">
    <location>
        <begin position="178"/>
        <end position="188"/>
    </location>
</feature>
<dbReference type="PANTHER" id="PTHR10358">
    <property type="entry name" value="ENDOSULFINE"/>
    <property type="match status" value="1"/>
</dbReference>
<organism evidence="4 5">
    <name type="scientific">Lithohypha guttulata</name>
    <dbReference type="NCBI Taxonomy" id="1690604"/>
    <lineage>
        <taxon>Eukaryota</taxon>
        <taxon>Fungi</taxon>
        <taxon>Dikarya</taxon>
        <taxon>Ascomycota</taxon>
        <taxon>Pezizomycotina</taxon>
        <taxon>Eurotiomycetes</taxon>
        <taxon>Chaetothyriomycetidae</taxon>
        <taxon>Chaetothyriales</taxon>
        <taxon>Trichomeriaceae</taxon>
        <taxon>Lithohypha</taxon>
    </lineage>
</organism>
<evidence type="ECO:0000256" key="2">
    <source>
        <dbReference type="RuleBase" id="RU363120"/>
    </source>
</evidence>
<dbReference type="Proteomes" id="UP001345013">
    <property type="component" value="Unassembled WGS sequence"/>
</dbReference>
<feature type="region of interest" description="Disordered" evidence="3">
    <location>
        <begin position="45"/>
        <end position="210"/>
    </location>
</feature>
<evidence type="ECO:0000313" key="5">
    <source>
        <dbReference type="Proteomes" id="UP001345013"/>
    </source>
</evidence>
<evidence type="ECO:0000313" key="4">
    <source>
        <dbReference type="EMBL" id="KAK5080144.1"/>
    </source>
</evidence>
<proteinExistence type="inferred from homology"/>
<keyword evidence="5" id="KW-1185">Reference proteome</keyword>
<dbReference type="EMBL" id="JAVRRG010000156">
    <property type="protein sequence ID" value="KAK5080144.1"/>
    <property type="molecule type" value="Genomic_DNA"/>
</dbReference>
<name>A0ABR0K183_9EURO</name>
<comment type="function">
    <text evidence="2">Plays an essential role in initiation of the G0 program by preventing the degradation of specific nutrient-regulated mRNAs via the 5'-3' mRNA decay pathway.</text>
</comment>
<evidence type="ECO:0000256" key="3">
    <source>
        <dbReference type="SAM" id="MobiDB-lite"/>
    </source>
</evidence>
<accession>A0ABR0K183</accession>